<evidence type="ECO:0000313" key="1">
    <source>
        <dbReference type="EMBL" id="MFM1729109.1"/>
    </source>
</evidence>
<dbReference type="Pfam" id="PF13242">
    <property type="entry name" value="Hydrolase_like"/>
    <property type="match status" value="1"/>
</dbReference>
<sequence>MIDRAAPRDVLVLWDLDQTLLDAGGVDRQVWLDVCAELTGTVLESAEVVPGSTVRALMRSLLRQSGLGEDDVDDVLPRAIGRERELLDARRELLVQHGRALPGARAAIEHFARAPHVTQSVLTGNQIDAARIKLEAYGLAAGLDLSRGAFGSDTVHRPDLVVQALDTARWLGRALEPGDVLMVGDSVLDVEAARSHGARVVAVATGETPASVLQDAGADLVVPDLVDLLPAMNSHPSLKGFL</sequence>
<dbReference type="InterPro" id="IPR050155">
    <property type="entry name" value="HAD-like_hydrolase_sf"/>
</dbReference>
<reference evidence="1 2" key="1">
    <citation type="submission" date="2023-11" db="EMBL/GenBank/DDBJ databases">
        <authorList>
            <person name="Val-Calvo J."/>
            <person name="Scortti M."/>
            <person name="Vazquez-Boland J."/>
        </authorList>
    </citation>
    <scope>NUCLEOTIDE SEQUENCE [LARGE SCALE GENOMIC DNA]</scope>
    <source>
        <strain evidence="1 2">DSM 46662</strain>
    </source>
</reference>
<accession>A0ABW9FV15</accession>
<dbReference type="SFLD" id="SFLDS00003">
    <property type="entry name" value="Haloacid_Dehalogenase"/>
    <property type="match status" value="1"/>
</dbReference>
<dbReference type="SFLD" id="SFLDG01129">
    <property type="entry name" value="C1.5:_HAD__Beta-PGM__Phosphata"/>
    <property type="match status" value="1"/>
</dbReference>
<keyword evidence="2" id="KW-1185">Reference proteome</keyword>
<protein>
    <submittedName>
        <fullName evidence="1">Haloacid dehalogenase-like hydrolase</fullName>
    </submittedName>
</protein>
<dbReference type="EMBL" id="JBDLNU010000003">
    <property type="protein sequence ID" value="MFM1729109.1"/>
    <property type="molecule type" value="Genomic_DNA"/>
</dbReference>
<organism evidence="1 2">
    <name type="scientific">Prescottella soli</name>
    <dbReference type="NCBI Taxonomy" id="1543852"/>
    <lineage>
        <taxon>Bacteria</taxon>
        <taxon>Bacillati</taxon>
        <taxon>Actinomycetota</taxon>
        <taxon>Actinomycetes</taxon>
        <taxon>Mycobacteriales</taxon>
        <taxon>Nocardiaceae</taxon>
        <taxon>Prescottella</taxon>
    </lineage>
</organism>
<proteinExistence type="predicted"/>
<dbReference type="InterPro" id="IPR023198">
    <property type="entry name" value="PGP-like_dom2"/>
</dbReference>
<dbReference type="PANTHER" id="PTHR43434">
    <property type="entry name" value="PHOSPHOGLYCOLATE PHOSPHATASE"/>
    <property type="match status" value="1"/>
</dbReference>
<dbReference type="PANTHER" id="PTHR43434:SF1">
    <property type="entry name" value="PHOSPHOGLYCOLATE PHOSPHATASE"/>
    <property type="match status" value="1"/>
</dbReference>
<dbReference type="RefSeq" id="WP_348611244.1">
    <property type="nucleotide sequence ID" value="NZ_CP157276.1"/>
</dbReference>
<dbReference type="Gene3D" id="3.40.50.1000">
    <property type="entry name" value="HAD superfamily/HAD-like"/>
    <property type="match status" value="1"/>
</dbReference>
<dbReference type="InterPro" id="IPR036412">
    <property type="entry name" value="HAD-like_sf"/>
</dbReference>
<dbReference type="SUPFAM" id="SSF56784">
    <property type="entry name" value="HAD-like"/>
    <property type="match status" value="1"/>
</dbReference>
<gene>
    <name evidence="1" type="ORF">ABEU19_002609</name>
</gene>
<name>A0ABW9FV15_9NOCA</name>
<dbReference type="InterPro" id="IPR023214">
    <property type="entry name" value="HAD_sf"/>
</dbReference>
<dbReference type="Gene3D" id="1.10.150.240">
    <property type="entry name" value="Putative phosphatase, domain 2"/>
    <property type="match status" value="1"/>
</dbReference>
<comment type="caution">
    <text evidence="1">The sequence shown here is derived from an EMBL/GenBank/DDBJ whole genome shotgun (WGS) entry which is preliminary data.</text>
</comment>
<dbReference type="Proteomes" id="UP001629744">
    <property type="component" value="Unassembled WGS sequence"/>
</dbReference>
<evidence type="ECO:0000313" key="2">
    <source>
        <dbReference type="Proteomes" id="UP001629744"/>
    </source>
</evidence>